<dbReference type="RefSeq" id="WP_225690407.1">
    <property type="nucleotide sequence ID" value="NZ_JAERSE020000005.1"/>
</dbReference>
<dbReference type="Proteomes" id="UP000618240">
    <property type="component" value="Unassembled WGS sequence"/>
</dbReference>
<evidence type="ECO:0000313" key="2">
    <source>
        <dbReference type="Proteomes" id="UP000618240"/>
    </source>
</evidence>
<accession>A0ABS8A8F7</accession>
<proteinExistence type="predicted"/>
<organism evidence="1 2">
    <name type="scientific">Chryseobacterium tagetis</name>
    <dbReference type="NCBI Taxonomy" id="2801334"/>
    <lineage>
        <taxon>Bacteria</taxon>
        <taxon>Pseudomonadati</taxon>
        <taxon>Bacteroidota</taxon>
        <taxon>Flavobacteriia</taxon>
        <taxon>Flavobacteriales</taxon>
        <taxon>Weeksellaceae</taxon>
        <taxon>Chryseobacterium group</taxon>
        <taxon>Chryseobacterium</taxon>
    </lineage>
</organism>
<evidence type="ECO:0000313" key="1">
    <source>
        <dbReference type="EMBL" id="MCA6069225.1"/>
    </source>
</evidence>
<evidence type="ECO:0008006" key="3">
    <source>
        <dbReference type="Google" id="ProtNLM"/>
    </source>
</evidence>
<protein>
    <recommendedName>
        <fullName evidence="3">DUF4369 domain-containing protein</fullName>
    </recommendedName>
</protein>
<dbReference type="EMBL" id="JAERSE020000005">
    <property type="protein sequence ID" value="MCA6069225.1"/>
    <property type="molecule type" value="Genomic_DNA"/>
</dbReference>
<name>A0ABS8A8F7_9FLAO</name>
<comment type="caution">
    <text evidence="1">The sequence shown here is derived from an EMBL/GenBank/DDBJ whole genome shotgun (WGS) entry which is preliminary data.</text>
</comment>
<keyword evidence="2" id="KW-1185">Reference proteome</keyword>
<gene>
    <name evidence="1" type="ORF">JI747_018825</name>
</gene>
<reference evidence="1 2" key="1">
    <citation type="submission" date="2021-09" db="EMBL/GenBank/DDBJ databases">
        <title>Genome sequencing and assembly of Chryseobacterium sp. RG1.</title>
        <authorList>
            <person name="Chhetri G."/>
        </authorList>
    </citation>
    <scope>NUCLEOTIDE SEQUENCE [LARGE SCALE GENOMIC DNA]</scope>
    <source>
        <strain evidence="1 2">RG1</strain>
    </source>
</reference>
<sequence>MKKSLNILKILSLFCFIQCYTLHDLVQKNIKQSDLGIDDKNFLKENKTMIYLYGSIFATPQNVKLDVDSQVIFEGVLIRDKLGYAKNFTIDNSFRKIILTVGSQKFKIVNESYPYITISLNKEMKPVVYETNYMNISDGDGTAE</sequence>